<protein>
    <submittedName>
        <fullName evidence="1">Uncharacterized protein</fullName>
    </submittedName>
</protein>
<proteinExistence type="predicted"/>
<dbReference type="Proteomes" id="UP001142055">
    <property type="component" value="Chromosome 3"/>
</dbReference>
<organism evidence="1 2">
    <name type="scientific">Blomia tropicalis</name>
    <name type="common">Mite</name>
    <dbReference type="NCBI Taxonomy" id="40697"/>
    <lineage>
        <taxon>Eukaryota</taxon>
        <taxon>Metazoa</taxon>
        <taxon>Ecdysozoa</taxon>
        <taxon>Arthropoda</taxon>
        <taxon>Chelicerata</taxon>
        <taxon>Arachnida</taxon>
        <taxon>Acari</taxon>
        <taxon>Acariformes</taxon>
        <taxon>Sarcoptiformes</taxon>
        <taxon>Astigmata</taxon>
        <taxon>Glycyphagoidea</taxon>
        <taxon>Echimyopodidae</taxon>
        <taxon>Blomia</taxon>
    </lineage>
</organism>
<reference evidence="1" key="1">
    <citation type="submission" date="2022-12" db="EMBL/GenBank/DDBJ databases">
        <title>Genome assemblies of Blomia tropicalis.</title>
        <authorList>
            <person name="Cui Y."/>
        </authorList>
    </citation>
    <scope>NUCLEOTIDE SEQUENCE</scope>
    <source>
        <tissue evidence="1">Adult mites</tissue>
    </source>
</reference>
<dbReference type="EMBL" id="JAPWDV010000003">
    <property type="protein sequence ID" value="KAJ6217940.1"/>
    <property type="molecule type" value="Genomic_DNA"/>
</dbReference>
<keyword evidence="2" id="KW-1185">Reference proteome</keyword>
<comment type="caution">
    <text evidence="1">The sequence shown here is derived from an EMBL/GenBank/DDBJ whole genome shotgun (WGS) entry which is preliminary data.</text>
</comment>
<evidence type="ECO:0000313" key="2">
    <source>
        <dbReference type="Proteomes" id="UP001142055"/>
    </source>
</evidence>
<name>A0A9Q0M5X1_BLOTA</name>
<accession>A0A9Q0M5X1</accession>
<gene>
    <name evidence="1" type="ORF">RDWZM_009097</name>
</gene>
<dbReference type="AlphaFoldDB" id="A0A9Q0M5X1"/>
<evidence type="ECO:0000313" key="1">
    <source>
        <dbReference type="EMBL" id="KAJ6217940.1"/>
    </source>
</evidence>
<sequence>MGPPVSIPTKTKPNFKLPVGSAFSIIAQNMGRQLKPLDSLQFSNKIADCKQIIDQHNQDALMKHQVIKLSDDKTDALKPKLFTTPVSKREKLAELRAPGTVPKDFKCELYSNIKYDPNFVTGIPMVKPKKTTKPVPFKFATSKLDEERRELGKPYFK</sequence>